<dbReference type="InterPro" id="IPR011249">
    <property type="entry name" value="Metalloenz_LuxS/M16"/>
</dbReference>
<dbReference type="InterPro" id="IPR007863">
    <property type="entry name" value="Peptidase_M16_C"/>
</dbReference>
<keyword evidence="6" id="KW-0482">Metalloprotease</keyword>
<evidence type="ECO:0000256" key="4">
    <source>
        <dbReference type="ARBA" id="ARBA00022801"/>
    </source>
</evidence>
<feature type="domain" description="Peptidase M16 N-terminal" evidence="8">
    <location>
        <begin position="63"/>
        <end position="166"/>
    </location>
</feature>
<keyword evidence="2" id="KW-0645">Protease</keyword>
<dbReference type="NCBIfam" id="NF047421">
    <property type="entry name" value="YfmH_fam"/>
    <property type="match status" value="1"/>
</dbReference>
<dbReference type="EMBL" id="BMDS01000003">
    <property type="protein sequence ID" value="GGI63322.1"/>
    <property type="molecule type" value="Genomic_DNA"/>
</dbReference>
<evidence type="ECO:0000256" key="6">
    <source>
        <dbReference type="ARBA" id="ARBA00023049"/>
    </source>
</evidence>
<organism evidence="10 11">
    <name type="scientific">Limosilactobacillus caviae</name>
    <dbReference type="NCBI Taxonomy" id="1769424"/>
    <lineage>
        <taxon>Bacteria</taxon>
        <taxon>Bacillati</taxon>
        <taxon>Bacillota</taxon>
        <taxon>Bacilli</taxon>
        <taxon>Lactobacillales</taxon>
        <taxon>Lactobacillaceae</taxon>
        <taxon>Limosilactobacillus</taxon>
    </lineage>
</organism>
<feature type="coiled-coil region" evidence="7">
    <location>
        <begin position="338"/>
        <end position="365"/>
    </location>
</feature>
<name>A0ABQ2C4K9_9LACO</name>
<gene>
    <name evidence="10" type="ORF">GCM10011459_11560</name>
</gene>
<evidence type="ECO:0000256" key="2">
    <source>
        <dbReference type="ARBA" id="ARBA00022670"/>
    </source>
</evidence>
<comment type="similarity">
    <text evidence="1">Belongs to the peptidase M16 family.</text>
</comment>
<sequence>MDKQVYQNFNQSIYREQLSNGLKVQLLPMEGYHKTYAILTTDFGSIDNHFIPYHQEEAITVPDGVAHFLEHKMFEKKDHDAFDLFGKLGADSNAFTSFTQTSYLFSTTSNLHENLDVLLDFVQDPYFTDQTVKKEQGIIGQEIQMYEDDPSWRLYLGILGNLYPNDPMRIDIAGTIESIGRITPKILMDTYKTFYQPANMNLFLVGRLDPEETMAWIKQNQEQKIFAPTETPRRLFKLNDPTAHDVIPFRSLTMDIVRPKVMVGLRGTKQFDDGKQRLHYKLAIDLLLDVLFDDTSDNYLRLYNNETLDDTFGYNFEMQRGFHFAYFSSDTDQMERFADEIIDILESADQQIEAARTRFEGIKNAELGRLIGLLDSPEAIANRYAGDLFAGASLMDEIQILETITIDDLYQVAKDFITPQGISVYQVVPQHQ</sequence>
<keyword evidence="4" id="KW-0378">Hydrolase</keyword>
<keyword evidence="3" id="KW-0479">Metal-binding</keyword>
<evidence type="ECO:0000313" key="10">
    <source>
        <dbReference type="EMBL" id="GGI63322.1"/>
    </source>
</evidence>
<keyword evidence="5" id="KW-0862">Zinc</keyword>
<accession>A0ABQ2C4K9</accession>
<evidence type="ECO:0000256" key="7">
    <source>
        <dbReference type="SAM" id="Coils"/>
    </source>
</evidence>
<evidence type="ECO:0000256" key="5">
    <source>
        <dbReference type="ARBA" id="ARBA00022833"/>
    </source>
</evidence>
<evidence type="ECO:0000256" key="1">
    <source>
        <dbReference type="ARBA" id="ARBA00007261"/>
    </source>
</evidence>
<dbReference type="RefSeq" id="WP_153710215.1">
    <property type="nucleotide sequence ID" value="NZ_BMDS01000003.1"/>
</dbReference>
<keyword evidence="11" id="KW-1185">Reference proteome</keyword>
<dbReference type="InterPro" id="IPR011765">
    <property type="entry name" value="Pept_M16_N"/>
</dbReference>
<dbReference type="PANTHER" id="PTHR43690">
    <property type="entry name" value="NARDILYSIN"/>
    <property type="match status" value="1"/>
</dbReference>
<dbReference type="Pfam" id="PF05193">
    <property type="entry name" value="Peptidase_M16_C"/>
    <property type="match status" value="1"/>
</dbReference>
<evidence type="ECO:0000313" key="11">
    <source>
        <dbReference type="Proteomes" id="UP000603295"/>
    </source>
</evidence>
<dbReference type="PANTHER" id="PTHR43690:SF18">
    <property type="entry name" value="INSULIN-DEGRADING ENZYME-RELATED"/>
    <property type="match status" value="1"/>
</dbReference>
<proteinExistence type="inferred from homology"/>
<dbReference type="Pfam" id="PF00675">
    <property type="entry name" value="Peptidase_M16"/>
    <property type="match status" value="1"/>
</dbReference>
<evidence type="ECO:0000256" key="3">
    <source>
        <dbReference type="ARBA" id="ARBA00022723"/>
    </source>
</evidence>
<keyword evidence="7" id="KW-0175">Coiled coil</keyword>
<dbReference type="SUPFAM" id="SSF63411">
    <property type="entry name" value="LuxS/MPP-like metallohydrolase"/>
    <property type="match status" value="2"/>
</dbReference>
<dbReference type="InterPro" id="IPR050626">
    <property type="entry name" value="Peptidase_M16"/>
</dbReference>
<dbReference type="Proteomes" id="UP000603295">
    <property type="component" value="Unassembled WGS sequence"/>
</dbReference>
<feature type="domain" description="Peptidase M16 C-terminal" evidence="9">
    <location>
        <begin position="182"/>
        <end position="354"/>
    </location>
</feature>
<dbReference type="Gene3D" id="3.30.830.10">
    <property type="entry name" value="Metalloenzyme, LuxS/M16 peptidase-like"/>
    <property type="match status" value="2"/>
</dbReference>
<reference evidence="11" key="1">
    <citation type="journal article" date="2019" name="Int. J. Syst. Evol. Microbiol.">
        <title>The Global Catalogue of Microorganisms (GCM) 10K type strain sequencing project: providing services to taxonomists for standard genome sequencing and annotation.</title>
        <authorList>
            <consortium name="The Broad Institute Genomics Platform"/>
            <consortium name="The Broad Institute Genome Sequencing Center for Infectious Disease"/>
            <person name="Wu L."/>
            <person name="Ma J."/>
        </authorList>
    </citation>
    <scope>NUCLEOTIDE SEQUENCE [LARGE SCALE GENOMIC DNA]</scope>
    <source>
        <strain evidence="11">CCM 8609</strain>
    </source>
</reference>
<comment type="caution">
    <text evidence="10">The sequence shown here is derived from an EMBL/GenBank/DDBJ whole genome shotgun (WGS) entry which is preliminary data.</text>
</comment>
<protein>
    <submittedName>
        <fullName evidence="10">Peptidase M16</fullName>
    </submittedName>
</protein>
<evidence type="ECO:0000259" key="9">
    <source>
        <dbReference type="Pfam" id="PF05193"/>
    </source>
</evidence>
<evidence type="ECO:0000259" key="8">
    <source>
        <dbReference type="Pfam" id="PF00675"/>
    </source>
</evidence>